<dbReference type="Proteomes" id="UP000265520">
    <property type="component" value="Unassembled WGS sequence"/>
</dbReference>
<proteinExistence type="predicted"/>
<name>A0A392Q195_9FABA</name>
<reference evidence="1 2" key="1">
    <citation type="journal article" date="2018" name="Front. Plant Sci.">
        <title>Red Clover (Trifolium pratense) and Zigzag Clover (T. medium) - A Picture of Genomic Similarities and Differences.</title>
        <authorList>
            <person name="Dluhosova J."/>
            <person name="Istvanek J."/>
            <person name="Nedelnik J."/>
            <person name="Repkova J."/>
        </authorList>
    </citation>
    <scope>NUCLEOTIDE SEQUENCE [LARGE SCALE GENOMIC DNA]</scope>
    <source>
        <strain evidence="2">cv. 10/8</strain>
        <tissue evidence="1">Leaf</tissue>
    </source>
</reference>
<keyword evidence="2" id="KW-1185">Reference proteome</keyword>
<accession>A0A392Q195</accession>
<evidence type="ECO:0000313" key="2">
    <source>
        <dbReference type="Proteomes" id="UP000265520"/>
    </source>
</evidence>
<protein>
    <submittedName>
        <fullName evidence="1">Uncharacterized protein</fullName>
    </submittedName>
</protein>
<comment type="caution">
    <text evidence="1">The sequence shown here is derived from an EMBL/GenBank/DDBJ whole genome shotgun (WGS) entry which is preliminary data.</text>
</comment>
<evidence type="ECO:0000313" key="1">
    <source>
        <dbReference type="EMBL" id="MCI17336.1"/>
    </source>
</evidence>
<sequence>MEGLLLLKEDHLMACLFEKKQKYIAEEKPQLA</sequence>
<feature type="non-terminal residue" evidence="1">
    <location>
        <position position="32"/>
    </location>
</feature>
<dbReference type="AlphaFoldDB" id="A0A392Q195"/>
<dbReference type="EMBL" id="LXQA010105003">
    <property type="protein sequence ID" value="MCI17336.1"/>
    <property type="molecule type" value="Genomic_DNA"/>
</dbReference>
<organism evidence="1 2">
    <name type="scientific">Trifolium medium</name>
    <dbReference type="NCBI Taxonomy" id="97028"/>
    <lineage>
        <taxon>Eukaryota</taxon>
        <taxon>Viridiplantae</taxon>
        <taxon>Streptophyta</taxon>
        <taxon>Embryophyta</taxon>
        <taxon>Tracheophyta</taxon>
        <taxon>Spermatophyta</taxon>
        <taxon>Magnoliopsida</taxon>
        <taxon>eudicotyledons</taxon>
        <taxon>Gunneridae</taxon>
        <taxon>Pentapetalae</taxon>
        <taxon>rosids</taxon>
        <taxon>fabids</taxon>
        <taxon>Fabales</taxon>
        <taxon>Fabaceae</taxon>
        <taxon>Papilionoideae</taxon>
        <taxon>50 kb inversion clade</taxon>
        <taxon>NPAAA clade</taxon>
        <taxon>Hologalegina</taxon>
        <taxon>IRL clade</taxon>
        <taxon>Trifolieae</taxon>
        <taxon>Trifolium</taxon>
    </lineage>
</organism>